<dbReference type="Pfam" id="PF03029">
    <property type="entry name" value="ATP_bind_1"/>
    <property type="match status" value="1"/>
</dbReference>
<dbReference type="PANTHER" id="PTHR42708:SF1">
    <property type="entry name" value="GLIDING MOTILITY PROTEIN MGLA"/>
    <property type="match status" value="1"/>
</dbReference>
<evidence type="ECO:0000256" key="3">
    <source>
        <dbReference type="ARBA" id="ARBA00022801"/>
    </source>
</evidence>
<dbReference type="CDD" id="cd00882">
    <property type="entry name" value="Ras_like_GTPase"/>
    <property type="match status" value="1"/>
</dbReference>
<keyword evidence="5" id="KW-0067">ATP-binding</keyword>
<keyword evidence="4" id="KW-0342">GTP-binding</keyword>
<proteinExistence type="inferred from homology"/>
<protein>
    <submittedName>
        <fullName evidence="5">ATP-binding protein</fullName>
    </submittedName>
</protein>
<dbReference type="AlphaFoldDB" id="A0A4R4UIT4"/>
<evidence type="ECO:0000256" key="4">
    <source>
        <dbReference type="ARBA" id="ARBA00023134"/>
    </source>
</evidence>
<dbReference type="EMBL" id="SMKV01000018">
    <property type="protein sequence ID" value="TDC91450.1"/>
    <property type="molecule type" value="Genomic_DNA"/>
</dbReference>
<evidence type="ECO:0000256" key="1">
    <source>
        <dbReference type="ARBA" id="ARBA00005290"/>
    </source>
</evidence>
<dbReference type="Proteomes" id="UP000294744">
    <property type="component" value="Unassembled WGS sequence"/>
</dbReference>
<gene>
    <name evidence="5" type="ORF">E1161_16020</name>
</gene>
<organism evidence="5 6">
    <name type="scientific">Saccharopolyspora aridisoli</name>
    <dbReference type="NCBI Taxonomy" id="2530385"/>
    <lineage>
        <taxon>Bacteria</taxon>
        <taxon>Bacillati</taxon>
        <taxon>Actinomycetota</taxon>
        <taxon>Actinomycetes</taxon>
        <taxon>Pseudonocardiales</taxon>
        <taxon>Pseudonocardiaceae</taxon>
        <taxon>Saccharopolyspora</taxon>
    </lineage>
</organism>
<accession>A0A4R4UIT4</accession>
<evidence type="ECO:0000313" key="6">
    <source>
        <dbReference type="Proteomes" id="UP000294744"/>
    </source>
</evidence>
<dbReference type="Gene3D" id="3.40.50.300">
    <property type="entry name" value="P-loop containing nucleotide triphosphate hydrolases"/>
    <property type="match status" value="1"/>
</dbReference>
<dbReference type="SUPFAM" id="SSF52540">
    <property type="entry name" value="P-loop containing nucleoside triphosphate hydrolases"/>
    <property type="match status" value="1"/>
</dbReference>
<dbReference type="InterPro" id="IPR004130">
    <property type="entry name" value="Gpn"/>
</dbReference>
<reference evidence="5 6" key="1">
    <citation type="submission" date="2019-03" db="EMBL/GenBank/DDBJ databases">
        <title>Draft genome sequences of novel Actinobacteria.</title>
        <authorList>
            <person name="Sahin N."/>
            <person name="Ay H."/>
            <person name="Saygin H."/>
        </authorList>
    </citation>
    <scope>NUCLEOTIDE SEQUENCE [LARGE SCALE GENOMIC DNA]</scope>
    <source>
        <strain evidence="5 6">16K404</strain>
    </source>
</reference>
<dbReference type="GO" id="GO:0005524">
    <property type="term" value="F:ATP binding"/>
    <property type="evidence" value="ECO:0007669"/>
    <property type="project" value="UniProtKB-KW"/>
</dbReference>
<dbReference type="PANTHER" id="PTHR42708">
    <property type="entry name" value="ATP/GTP-BINDING PROTEIN-RELATED"/>
    <property type="match status" value="1"/>
</dbReference>
<dbReference type="GO" id="GO:0016787">
    <property type="term" value="F:hydrolase activity"/>
    <property type="evidence" value="ECO:0007669"/>
    <property type="project" value="UniProtKB-KW"/>
</dbReference>
<keyword evidence="2" id="KW-0547">Nucleotide-binding</keyword>
<dbReference type="InterPro" id="IPR027417">
    <property type="entry name" value="P-loop_NTPase"/>
</dbReference>
<dbReference type="InterPro" id="IPR052705">
    <property type="entry name" value="Gliding_Motility_GTPase"/>
</dbReference>
<sequence length="214" mass="23647">MQHWNTYRGFWTVLNSFERPPVKLVIAGGYGCGKTTLIKSVADPDRYVRLTDEPITDASASVDALTGVPEKTTTTVSIDFGRINLSNGTPLFLFGMPGQSRFWSVWDDHTHGAFGAVVVADTRRLDDCFSSLDFYEDRNIPYLVAVNEFDGTKRYQPEDVANALQIDTAKVPVINFDARQRTDVKDVLARLLEHVIETAAGAATSARARSRSGV</sequence>
<keyword evidence="6" id="KW-1185">Reference proteome</keyword>
<dbReference type="OrthoDB" id="3671230at2"/>
<evidence type="ECO:0000256" key="2">
    <source>
        <dbReference type="ARBA" id="ARBA00022741"/>
    </source>
</evidence>
<dbReference type="GO" id="GO:0005525">
    <property type="term" value="F:GTP binding"/>
    <property type="evidence" value="ECO:0007669"/>
    <property type="project" value="UniProtKB-KW"/>
</dbReference>
<name>A0A4R4UIT4_9PSEU</name>
<comment type="similarity">
    <text evidence="1">Belongs to the GPN-loop GTPase family.</text>
</comment>
<comment type="caution">
    <text evidence="5">The sequence shown here is derived from an EMBL/GenBank/DDBJ whole genome shotgun (WGS) entry which is preliminary data.</text>
</comment>
<keyword evidence="3" id="KW-0378">Hydrolase</keyword>
<evidence type="ECO:0000313" key="5">
    <source>
        <dbReference type="EMBL" id="TDC91450.1"/>
    </source>
</evidence>